<dbReference type="Proteomes" id="UP000218238">
    <property type="component" value="Unassembled WGS sequence"/>
</dbReference>
<keyword evidence="4" id="KW-1185">Reference proteome</keyword>
<proteinExistence type="predicted"/>
<dbReference type="OrthoDB" id="308933at2"/>
<reference evidence="3 4" key="1">
    <citation type="submission" date="2017-08" db="EMBL/GenBank/DDBJ databases">
        <title>Draft genome sequence of filamentous cyanobacterium Calothrix elsteri CCALA 953.</title>
        <authorList>
            <person name="Gagunashvili A.N."/>
            <person name="Elster J."/>
            <person name="Andresson O.S."/>
        </authorList>
    </citation>
    <scope>NUCLEOTIDE SEQUENCE [LARGE SCALE GENOMIC DNA]</scope>
    <source>
        <strain evidence="3 4">CCALA 953</strain>
    </source>
</reference>
<dbReference type="Gene3D" id="3.40.50.300">
    <property type="entry name" value="P-loop containing nucleotide triphosphate hydrolases"/>
    <property type="match status" value="1"/>
</dbReference>
<feature type="domain" description="ATPase AAA-type core" evidence="2">
    <location>
        <begin position="24"/>
        <end position="283"/>
    </location>
</feature>
<dbReference type="GO" id="GO:0005524">
    <property type="term" value="F:ATP binding"/>
    <property type="evidence" value="ECO:0007669"/>
    <property type="project" value="InterPro"/>
</dbReference>
<sequence>MINSLRLLNFKAFENQLIEFRGLTLLSGFNNTGKSSILQALLLLRQSYQHGMLQKDSLALNGDLVNIGTASDALCERAKEDYVGFEISTNSNGKGIWNFSSESANQEANVINITSKLVNDDIYQSSLFNDYFHYFYGERIGVLEKTAYLLFKHGNKPITIPKLSHSKAKSINLIDQVEAWMGEINPGIHIKVDSNPDTESLSLEYYYGDSNSPKRSSVGLGITYALPIVVAVLASQPGTLILIEHPEVFLHASFQAKISGLFALAANYGVQLIIETHSDHVLNGIRVAVHSGKISHEDIQLLHFQHKSKQNQDVIEVVSPRIDRNGRIDRWDDGFFDQWEETLIVLLEPAKP</sequence>
<dbReference type="InterPro" id="IPR014592">
    <property type="entry name" value="P-loop_UCP034888"/>
</dbReference>
<dbReference type="RefSeq" id="WP_095720700.1">
    <property type="nucleotide sequence ID" value="NZ_NTFS01000035.1"/>
</dbReference>
<evidence type="ECO:0000259" key="1">
    <source>
        <dbReference type="Pfam" id="PF12476"/>
    </source>
</evidence>
<dbReference type="Pfam" id="PF12476">
    <property type="entry name" value="DUF3696"/>
    <property type="match status" value="1"/>
</dbReference>
<dbReference type="InterPro" id="IPR051396">
    <property type="entry name" value="Bact_Antivir_Def_Nuclease"/>
</dbReference>
<dbReference type="EMBL" id="NTFS01000035">
    <property type="protein sequence ID" value="PAX59801.1"/>
    <property type="molecule type" value="Genomic_DNA"/>
</dbReference>
<dbReference type="Pfam" id="PF13304">
    <property type="entry name" value="AAA_21"/>
    <property type="match status" value="1"/>
</dbReference>
<accession>A0A2A2TMQ7</accession>
<dbReference type="GO" id="GO:0016887">
    <property type="term" value="F:ATP hydrolysis activity"/>
    <property type="evidence" value="ECO:0007669"/>
    <property type="project" value="InterPro"/>
</dbReference>
<protein>
    <submittedName>
        <fullName evidence="3">ABC transporter permease</fullName>
    </submittedName>
</protein>
<organism evidence="3 4">
    <name type="scientific">Brunnivagina elsteri CCALA 953</name>
    <dbReference type="NCBI Taxonomy" id="987040"/>
    <lineage>
        <taxon>Bacteria</taxon>
        <taxon>Bacillati</taxon>
        <taxon>Cyanobacteriota</taxon>
        <taxon>Cyanophyceae</taxon>
        <taxon>Nostocales</taxon>
        <taxon>Calotrichaceae</taxon>
        <taxon>Brunnivagina</taxon>
    </lineage>
</organism>
<name>A0A2A2TMQ7_9CYAN</name>
<dbReference type="SUPFAM" id="SSF52540">
    <property type="entry name" value="P-loop containing nucleoside triphosphate hydrolases"/>
    <property type="match status" value="1"/>
</dbReference>
<dbReference type="PIRSF" id="PIRSF034888">
    <property type="entry name" value="P-loop_UCP034888"/>
    <property type="match status" value="1"/>
</dbReference>
<dbReference type="PANTHER" id="PTHR43581">
    <property type="entry name" value="ATP/GTP PHOSPHATASE"/>
    <property type="match status" value="1"/>
</dbReference>
<gene>
    <name evidence="3" type="ORF">CK510_05340</name>
</gene>
<evidence type="ECO:0000259" key="2">
    <source>
        <dbReference type="Pfam" id="PF13304"/>
    </source>
</evidence>
<feature type="domain" description="DUF3696" evidence="1">
    <location>
        <begin position="294"/>
        <end position="343"/>
    </location>
</feature>
<dbReference type="InterPro" id="IPR003959">
    <property type="entry name" value="ATPase_AAA_core"/>
</dbReference>
<dbReference type="InterPro" id="IPR022532">
    <property type="entry name" value="DUF3696"/>
</dbReference>
<evidence type="ECO:0000313" key="4">
    <source>
        <dbReference type="Proteomes" id="UP000218238"/>
    </source>
</evidence>
<dbReference type="AlphaFoldDB" id="A0A2A2TMQ7"/>
<dbReference type="PANTHER" id="PTHR43581:SF2">
    <property type="entry name" value="EXCINUCLEASE ATPASE SUBUNIT"/>
    <property type="match status" value="1"/>
</dbReference>
<dbReference type="InterPro" id="IPR027417">
    <property type="entry name" value="P-loop_NTPase"/>
</dbReference>
<evidence type="ECO:0000313" key="3">
    <source>
        <dbReference type="EMBL" id="PAX59801.1"/>
    </source>
</evidence>
<comment type="caution">
    <text evidence="3">The sequence shown here is derived from an EMBL/GenBank/DDBJ whole genome shotgun (WGS) entry which is preliminary data.</text>
</comment>